<reference evidence="7" key="2">
    <citation type="journal article" date="2023" name="IMA Fungus">
        <title>Comparative genomic study of the Penicillium genus elucidates a diverse pangenome and 15 lateral gene transfer events.</title>
        <authorList>
            <person name="Petersen C."/>
            <person name="Sorensen T."/>
            <person name="Nielsen M.R."/>
            <person name="Sondergaard T.E."/>
            <person name="Sorensen J.L."/>
            <person name="Fitzpatrick D.A."/>
            <person name="Frisvad J.C."/>
            <person name="Nielsen K.L."/>
        </authorList>
    </citation>
    <scope>NUCLEOTIDE SEQUENCE</scope>
    <source>
        <strain evidence="7">IBT 21917</strain>
    </source>
</reference>
<dbReference type="Proteomes" id="UP001146351">
    <property type="component" value="Unassembled WGS sequence"/>
</dbReference>
<dbReference type="Pfam" id="PF04699">
    <property type="entry name" value="P16-Arc"/>
    <property type="match status" value="1"/>
</dbReference>
<feature type="region of interest" description="Disordered" evidence="6">
    <location>
        <begin position="135"/>
        <end position="169"/>
    </location>
</feature>
<protein>
    <recommendedName>
        <fullName evidence="5">Actin-related protein 2/3 complex subunit 5</fullName>
    </recommendedName>
</protein>
<evidence type="ECO:0000256" key="6">
    <source>
        <dbReference type="SAM" id="MobiDB-lite"/>
    </source>
</evidence>
<dbReference type="PIRSF" id="PIRSF039096">
    <property type="entry name" value="p16-ARC"/>
    <property type="match status" value="1"/>
</dbReference>
<dbReference type="GO" id="GO:0005885">
    <property type="term" value="C:Arp2/3 protein complex"/>
    <property type="evidence" value="ECO:0007669"/>
    <property type="project" value="InterPro"/>
</dbReference>
<dbReference type="OrthoDB" id="429520at2759"/>
<evidence type="ECO:0000256" key="2">
    <source>
        <dbReference type="ARBA" id="ARBA00006084"/>
    </source>
</evidence>
<evidence type="ECO:0000256" key="1">
    <source>
        <dbReference type="ARBA" id="ARBA00004245"/>
    </source>
</evidence>
<evidence type="ECO:0000256" key="3">
    <source>
        <dbReference type="ARBA" id="ARBA00022490"/>
    </source>
</evidence>
<name>A0A9W9HVM9_9EURO</name>
<evidence type="ECO:0000313" key="7">
    <source>
        <dbReference type="EMBL" id="KAJ5155824.1"/>
    </source>
</evidence>
<gene>
    <name evidence="7" type="ORF">N7492_008627</name>
</gene>
<dbReference type="InterPro" id="IPR036743">
    <property type="entry name" value="ARPC5_sf"/>
</dbReference>
<reference evidence="7" key="1">
    <citation type="submission" date="2022-11" db="EMBL/GenBank/DDBJ databases">
        <authorList>
            <person name="Petersen C."/>
        </authorList>
    </citation>
    <scope>NUCLEOTIDE SEQUENCE</scope>
    <source>
        <strain evidence="7">IBT 21917</strain>
    </source>
</reference>
<dbReference type="AlphaFoldDB" id="A0A9W9HVM9"/>
<comment type="similarity">
    <text evidence="2 5">Belongs to the ARPC5 family.</text>
</comment>
<evidence type="ECO:0000256" key="5">
    <source>
        <dbReference type="RuleBase" id="RU004301"/>
    </source>
</evidence>
<comment type="function">
    <text evidence="5">Functions as component of the Arp2/3 complex which is involved in regulation of actin polymerization and together with an activating nucleation-promoting factor (NPF) mediates the formation of branched actin networks. Arp2/3 complex plays a critical role in the control of cell morphogenesis via the modulation of cell polarity development.</text>
</comment>
<evidence type="ECO:0000256" key="4">
    <source>
        <dbReference type="ARBA" id="ARBA00023212"/>
    </source>
</evidence>
<proteinExistence type="inferred from homology"/>
<comment type="subcellular location">
    <subcellularLocation>
        <location evidence="1">Cytoplasm</location>
        <location evidence="1">Cytoskeleton</location>
    </subcellularLocation>
</comment>
<dbReference type="GO" id="GO:0030833">
    <property type="term" value="P:regulation of actin filament polymerization"/>
    <property type="evidence" value="ECO:0007669"/>
    <property type="project" value="InterPro"/>
</dbReference>
<dbReference type="InterPro" id="IPR006789">
    <property type="entry name" value="ARPC5"/>
</dbReference>
<dbReference type="PANTHER" id="PTHR12644">
    <property type="entry name" value="ARP2/3 COMPLEX 16 KD SUBUNIT P16-ARC"/>
    <property type="match status" value="1"/>
</dbReference>
<sequence length="207" mass="22123">MSQINYRTINIDQLDPESSANFPMETLLPATLPQPETSSDAANVASQVRQLLRSGDAEAALRHVLDTAPLGGDDRAKEVHLATVIEVLQGIRQGEMTRVLEGVCGADGGAERADCLMKYLYADLWRPTNADPVGYKGMSSSAPTSGAQSPRKSVSPQSTGFSQIQGRNLGEGGGGQQMSVLLNWHEKLVDLAGTGSIVRVMTDRRTV</sequence>
<keyword evidence="3" id="KW-0963">Cytoplasm</keyword>
<comment type="caution">
    <text evidence="7">The sequence shown here is derived from an EMBL/GenBank/DDBJ whole genome shotgun (WGS) entry which is preliminary data.</text>
</comment>
<evidence type="ECO:0000313" key="8">
    <source>
        <dbReference type="Proteomes" id="UP001146351"/>
    </source>
</evidence>
<dbReference type="GO" id="GO:0034314">
    <property type="term" value="P:Arp2/3 complex-mediated actin nucleation"/>
    <property type="evidence" value="ECO:0007669"/>
    <property type="project" value="InterPro"/>
</dbReference>
<dbReference type="Gene3D" id="1.25.40.190">
    <property type="entry name" value="Actin-related protein 2/3 complex subunit 5"/>
    <property type="match status" value="1"/>
</dbReference>
<dbReference type="EMBL" id="JAPQKO010000006">
    <property type="protein sequence ID" value="KAJ5155824.1"/>
    <property type="molecule type" value="Genomic_DNA"/>
</dbReference>
<accession>A0A9W9HVM9</accession>
<feature type="compositionally biased region" description="Polar residues" evidence="6">
    <location>
        <begin position="138"/>
        <end position="162"/>
    </location>
</feature>
<organism evidence="7 8">
    <name type="scientific">Penicillium capsulatum</name>
    <dbReference type="NCBI Taxonomy" id="69766"/>
    <lineage>
        <taxon>Eukaryota</taxon>
        <taxon>Fungi</taxon>
        <taxon>Dikarya</taxon>
        <taxon>Ascomycota</taxon>
        <taxon>Pezizomycotina</taxon>
        <taxon>Eurotiomycetes</taxon>
        <taxon>Eurotiomycetidae</taxon>
        <taxon>Eurotiales</taxon>
        <taxon>Aspergillaceae</taxon>
        <taxon>Penicillium</taxon>
    </lineage>
</organism>
<keyword evidence="4 5" id="KW-0206">Cytoskeleton</keyword>
<dbReference type="SUPFAM" id="SSF69103">
    <property type="entry name" value="Arp2/3 complex 16 kDa subunit ARPC5"/>
    <property type="match status" value="1"/>
</dbReference>
<keyword evidence="8" id="KW-1185">Reference proteome</keyword>